<evidence type="ECO:0000256" key="3">
    <source>
        <dbReference type="ARBA" id="ARBA00022884"/>
    </source>
</evidence>
<dbReference type="AlphaFoldDB" id="U2FQY2"/>
<reference evidence="7 8" key="1">
    <citation type="journal article" date="2011" name="J. Bacteriol.">
        <title>Genome sequence of Haloplasma contractile, an unusual contractile bacterium from a deep-sea anoxic brine lake.</title>
        <authorList>
            <person name="Antunes A."/>
            <person name="Alam I."/>
            <person name="El Dorry H."/>
            <person name="Siam R."/>
            <person name="Robertson A."/>
            <person name="Bajic V.B."/>
            <person name="Stingl U."/>
        </authorList>
    </citation>
    <scope>NUCLEOTIDE SEQUENCE [LARGE SCALE GENOMIC DNA]</scope>
    <source>
        <strain evidence="7 8">SSD-17B</strain>
    </source>
</reference>
<evidence type="ECO:0000256" key="5">
    <source>
        <dbReference type="HAMAP-Rule" id="MF_00844"/>
    </source>
</evidence>
<comment type="subunit">
    <text evidence="5">Associates with stalled 50S ribosomal subunits. Binds to RqcP.</text>
</comment>
<dbReference type="GO" id="GO:0000049">
    <property type="term" value="F:tRNA binding"/>
    <property type="evidence" value="ECO:0007669"/>
    <property type="project" value="UniProtKB-UniRule"/>
</dbReference>
<dbReference type="Gene3D" id="1.10.8.50">
    <property type="match status" value="1"/>
</dbReference>
<protein>
    <recommendedName>
        <fullName evidence="5">Rqc2 homolog RqcH</fullName>
        <shortName evidence="5">RqcH</shortName>
    </recommendedName>
</protein>
<evidence type="ECO:0000256" key="1">
    <source>
        <dbReference type="ARBA" id="ARBA00022555"/>
    </source>
</evidence>
<dbReference type="Gene3D" id="2.30.310.10">
    <property type="entry name" value="ibrinogen binding protein from staphylococcus aureus domain"/>
    <property type="match status" value="1"/>
</dbReference>
<dbReference type="STRING" id="1033810.HLPCO_000065"/>
<name>U2FQY2_9MOLU</name>
<dbReference type="GO" id="GO:0019843">
    <property type="term" value="F:rRNA binding"/>
    <property type="evidence" value="ECO:0007669"/>
    <property type="project" value="UniProtKB-UniRule"/>
</dbReference>
<keyword evidence="3 5" id="KW-0694">RNA-binding</keyword>
<feature type="domain" description="NFACT RNA-binding" evidence="6">
    <location>
        <begin position="443"/>
        <end position="535"/>
    </location>
</feature>
<organism evidence="7 8">
    <name type="scientific">Haloplasma contractile SSD-17B</name>
    <dbReference type="NCBI Taxonomy" id="1033810"/>
    <lineage>
        <taxon>Bacteria</taxon>
        <taxon>Bacillati</taxon>
        <taxon>Mycoplasmatota</taxon>
        <taxon>Mollicutes</taxon>
        <taxon>Haloplasmatales</taxon>
        <taxon>Haloplasmataceae</taxon>
        <taxon>Haloplasma</taxon>
    </lineage>
</organism>
<gene>
    <name evidence="5" type="primary">rqcH</name>
    <name evidence="7" type="ORF">HLPCO_000065</name>
</gene>
<evidence type="ECO:0000313" key="8">
    <source>
        <dbReference type="Proteomes" id="UP000005707"/>
    </source>
</evidence>
<comment type="caution">
    <text evidence="7">The sequence shown here is derived from an EMBL/GenBank/DDBJ whole genome shotgun (WGS) entry which is preliminary data.</text>
</comment>
<dbReference type="InterPro" id="IPR043682">
    <property type="entry name" value="RqcH_bacterial"/>
</dbReference>
<accession>U2FQY2</accession>
<dbReference type="GO" id="GO:1990112">
    <property type="term" value="C:RQC complex"/>
    <property type="evidence" value="ECO:0007669"/>
    <property type="project" value="TreeGrafter"/>
</dbReference>
<keyword evidence="1 5" id="KW-0820">tRNA-binding</keyword>
<dbReference type="PANTHER" id="PTHR15239:SF6">
    <property type="entry name" value="RIBOSOME QUALITY CONTROL COMPLEX SUBUNIT NEMF"/>
    <property type="match status" value="1"/>
</dbReference>
<dbReference type="Pfam" id="PF05833">
    <property type="entry name" value="NFACT_N"/>
    <property type="match status" value="1"/>
</dbReference>
<dbReference type="InParanoid" id="U2FQY2"/>
<dbReference type="FunCoup" id="U2FQY2">
    <property type="interactions" value="158"/>
</dbReference>
<evidence type="ECO:0000256" key="4">
    <source>
        <dbReference type="ARBA" id="ARBA00022917"/>
    </source>
</evidence>
<dbReference type="HAMAP" id="MF_00844_B">
    <property type="entry name" value="RqcH_B"/>
    <property type="match status" value="1"/>
</dbReference>
<comment type="similarity">
    <text evidence="5">Belongs to the NEMF family.</text>
</comment>
<dbReference type="GO" id="GO:0043023">
    <property type="term" value="F:ribosomal large subunit binding"/>
    <property type="evidence" value="ECO:0007669"/>
    <property type="project" value="UniProtKB-UniRule"/>
</dbReference>
<keyword evidence="4 5" id="KW-0648">Protein biosynthesis</keyword>
<reference evidence="7 8" key="2">
    <citation type="journal article" date="2013" name="PLoS ONE">
        <title>INDIGO - INtegrated Data Warehouse of MIcrobial GenOmes with Examples from the Red Sea Extremophiles.</title>
        <authorList>
            <person name="Alam I."/>
            <person name="Antunes A."/>
            <person name="Kamau A.A."/>
            <person name="Ba Alawi W."/>
            <person name="Kalkatawi M."/>
            <person name="Stingl U."/>
            <person name="Bajic V.B."/>
        </authorList>
    </citation>
    <scope>NUCLEOTIDE SEQUENCE [LARGE SCALE GENOMIC DNA]</scope>
    <source>
        <strain evidence="7 8">SSD-17B</strain>
    </source>
</reference>
<proteinExistence type="inferred from homology"/>
<sequence length="564" mass="65722">MAIDGVFTHFLVDEIDSSITSGRINKIYQLSNNELIFVIRANRVTQKLLISTHPSYARTHLTNLDYIYPKEPPMFCMLLRKHLEGGIIKSITQKGNDRIIMIEVLHTNEIGDKVIKKVIIEIMGKHSNFILVDNDTNKIIDCIKHISPFLNSYRTLQPGANYIFPPSQDKINPFKATRDDFKRIDHTTNNISRELVKTFEGVSPLLAREIMFNTTYPNYEAIYNSFHDLFDTLKIEPTMKITEKRDYYYLFDLKSISGESRLFDTLSKLLDRVFYGKDKKDRIKQQTQDLERFIKNELDKNVHKIENLNSDLEHSEKADEFKLSGELLTANAYMIKKGEKKVQLENYYSPSLETIDITLDPRLDPIENAQKYFTKYQKAKNSVKYILEQIELTKQEIRYFETLYAQIASANINDAMEIRQELEDEGYLKRRYRKKKKNAKPKYETYYDEDGVEILVGKNNIQNEYLTHKVANRNETWMHAKDIPGSHVIVRTTEELSETTIRTAAQLAAFYSKGKQSSSVPIDYTKIKNVKKIAGSKPGFVTYDHQKTIFIDPDEEFILNLSQK</sequence>
<evidence type="ECO:0000313" key="7">
    <source>
        <dbReference type="EMBL" id="ERJ13414.1"/>
    </source>
</evidence>
<dbReference type="PANTHER" id="PTHR15239">
    <property type="entry name" value="NUCLEAR EXPORT MEDIATOR FACTOR NEMF"/>
    <property type="match status" value="1"/>
</dbReference>
<dbReference type="EMBL" id="AFNU02000001">
    <property type="protein sequence ID" value="ERJ13414.1"/>
    <property type="molecule type" value="Genomic_DNA"/>
</dbReference>
<comment type="function">
    <text evidence="5">Key component of the ribosome quality control system (RQC), a ribosome-associated complex that mediates the extraction of incompletely synthesized nascent chains from stalled ribosomes and their subsequent degradation. RqcH recruits Ala-charged tRNA, and with RqcP directs the elongation of stalled nascent chains on 50S ribosomal subunits, leading to non-templated C-terminal alanine extensions (Ala tail). The Ala tail promotes nascent chain degradation. May add between 1 and at least 8 Ala residues. Binds to stalled 50S ribosomal subunits.</text>
</comment>
<dbReference type="OrthoDB" id="9766163at2"/>
<dbReference type="eggNOG" id="COG1293">
    <property type="taxonomic scope" value="Bacteria"/>
</dbReference>
<evidence type="ECO:0000259" key="6">
    <source>
        <dbReference type="Pfam" id="PF05670"/>
    </source>
</evidence>
<dbReference type="FunFam" id="2.30.310.10:FF:000004">
    <property type="entry name" value="Fibronectin-binding protein A"/>
    <property type="match status" value="1"/>
</dbReference>
<dbReference type="Gene3D" id="3.40.970.40">
    <property type="entry name" value="fibrinogen binding protein from staphylococcus aureus domain like"/>
    <property type="match status" value="1"/>
</dbReference>
<dbReference type="Proteomes" id="UP000005707">
    <property type="component" value="Unassembled WGS sequence"/>
</dbReference>
<dbReference type="Pfam" id="PF05670">
    <property type="entry name" value="NFACT-R_1"/>
    <property type="match status" value="1"/>
</dbReference>
<dbReference type="InterPro" id="IPR008532">
    <property type="entry name" value="NFACT_RNA-bd"/>
</dbReference>
<keyword evidence="8" id="KW-1185">Reference proteome</keyword>
<keyword evidence="2 5" id="KW-0699">rRNA-binding</keyword>
<evidence type="ECO:0000256" key="2">
    <source>
        <dbReference type="ARBA" id="ARBA00022730"/>
    </source>
</evidence>
<dbReference type="RefSeq" id="WP_008826479.1">
    <property type="nucleotide sequence ID" value="NZ_AFNU02000001.1"/>
</dbReference>
<dbReference type="GO" id="GO:0072344">
    <property type="term" value="P:rescue of stalled ribosome"/>
    <property type="evidence" value="ECO:0007669"/>
    <property type="project" value="UniProtKB-UniRule"/>
</dbReference>
<dbReference type="InterPro" id="IPR051608">
    <property type="entry name" value="RQC_Subunit_NEMF"/>
</dbReference>